<dbReference type="Proteomes" id="UP001499984">
    <property type="component" value="Unassembled WGS sequence"/>
</dbReference>
<proteinExistence type="predicted"/>
<protein>
    <submittedName>
        <fullName evidence="2">Uncharacterized protein</fullName>
    </submittedName>
</protein>
<feature type="compositionally biased region" description="Basic residues" evidence="1">
    <location>
        <begin position="40"/>
        <end position="49"/>
    </location>
</feature>
<accession>A0ABP7VLB4</accession>
<feature type="region of interest" description="Disordered" evidence="1">
    <location>
        <begin position="68"/>
        <end position="94"/>
    </location>
</feature>
<comment type="caution">
    <text evidence="2">The sequence shown here is derived from an EMBL/GenBank/DDBJ whole genome shotgun (WGS) entry which is preliminary data.</text>
</comment>
<dbReference type="EMBL" id="BAAAZY010000012">
    <property type="protein sequence ID" value="GAA4069760.1"/>
    <property type="molecule type" value="Genomic_DNA"/>
</dbReference>
<organism evidence="2 3">
    <name type="scientific">Streptomyces shaanxiensis</name>
    <dbReference type="NCBI Taxonomy" id="653357"/>
    <lineage>
        <taxon>Bacteria</taxon>
        <taxon>Bacillati</taxon>
        <taxon>Actinomycetota</taxon>
        <taxon>Actinomycetes</taxon>
        <taxon>Kitasatosporales</taxon>
        <taxon>Streptomycetaceae</taxon>
        <taxon>Streptomyces</taxon>
    </lineage>
</organism>
<evidence type="ECO:0000313" key="2">
    <source>
        <dbReference type="EMBL" id="GAA4069760.1"/>
    </source>
</evidence>
<gene>
    <name evidence="2" type="ORF">GCM10022233_52540</name>
</gene>
<evidence type="ECO:0000256" key="1">
    <source>
        <dbReference type="SAM" id="MobiDB-lite"/>
    </source>
</evidence>
<name>A0ABP7VLB4_9ACTN</name>
<evidence type="ECO:0000313" key="3">
    <source>
        <dbReference type="Proteomes" id="UP001499984"/>
    </source>
</evidence>
<reference evidence="3" key="1">
    <citation type="journal article" date="2019" name="Int. J. Syst. Evol. Microbiol.">
        <title>The Global Catalogue of Microorganisms (GCM) 10K type strain sequencing project: providing services to taxonomists for standard genome sequencing and annotation.</title>
        <authorList>
            <consortium name="The Broad Institute Genomics Platform"/>
            <consortium name="The Broad Institute Genome Sequencing Center for Infectious Disease"/>
            <person name="Wu L."/>
            <person name="Ma J."/>
        </authorList>
    </citation>
    <scope>NUCLEOTIDE SEQUENCE [LARGE SCALE GENOMIC DNA]</scope>
    <source>
        <strain evidence="3">JCM 16925</strain>
    </source>
</reference>
<keyword evidence="3" id="KW-1185">Reference proteome</keyword>
<sequence>MPDVHRSAVLLQGFLDGDHGAVHTRAVATGGGEQDTAARRSSHASHRKGAFGGAKIARVTGWCREGWGAVRGGDAGDGRDPSFGPEGELSPSGV</sequence>
<feature type="region of interest" description="Disordered" evidence="1">
    <location>
        <begin position="27"/>
        <end position="51"/>
    </location>
</feature>